<accession>A0ABR5JCN0</accession>
<evidence type="ECO:0000313" key="2">
    <source>
        <dbReference type="EMBL" id="KOG91210.1"/>
    </source>
</evidence>
<keyword evidence="3" id="KW-1185">Reference proteome</keyword>
<keyword evidence="1" id="KW-1133">Transmembrane helix</keyword>
<evidence type="ECO:0000313" key="3">
    <source>
        <dbReference type="Proteomes" id="UP000037020"/>
    </source>
</evidence>
<feature type="transmembrane region" description="Helical" evidence="1">
    <location>
        <begin position="16"/>
        <end position="35"/>
    </location>
</feature>
<dbReference type="Proteomes" id="UP000037020">
    <property type="component" value="Unassembled WGS sequence"/>
</dbReference>
<reference evidence="2 3" key="1">
    <citation type="submission" date="2015-07" db="EMBL/GenBank/DDBJ databases">
        <authorList>
            <person name="Ju K.-S."/>
            <person name="Doroghazi J.R."/>
            <person name="Metcalf W.W."/>
        </authorList>
    </citation>
    <scope>NUCLEOTIDE SEQUENCE [LARGE SCALE GENOMIC DNA]</scope>
    <source>
        <strain evidence="2 3">NRRL B-3589</strain>
    </source>
</reference>
<gene>
    <name evidence="2" type="ORF">ADK38_04455</name>
</gene>
<dbReference type="EMBL" id="LGUT01000360">
    <property type="protein sequence ID" value="KOG91210.1"/>
    <property type="molecule type" value="Genomic_DNA"/>
</dbReference>
<feature type="transmembrane region" description="Helical" evidence="1">
    <location>
        <begin position="47"/>
        <end position="70"/>
    </location>
</feature>
<organism evidence="2 3">
    <name type="scientific">Streptomyces varsoviensis</name>
    <dbReference type="NCBI Taxonomy" id="67373"/>
    <lineage>
        <taxon>Bacteria</taxon>
        <taxon>Bacillati</taxon>
        <taxon>Actinomycetota</taxon>
        <taxon>Actinomycetes</taxon>
        <taxon>Kitasatosporales</taxon>
        <taxon>Streptomycetaceae</taxon>
        <taxon>Streptomyces</taxon>
    </lineage>
</organism>
<comment type="caution">
    <text evidence="2">The sequence shown here is derived from an EMBL/GenBank/DDBJ whole genome shotgun (WGS) entry which is preliminary data.</text>
</comment>
<proteinExistence type="predicted"/>
<evidence type="ECO:0000256" key="1">
    <source>
        <dbReference type="SAM" id="Phobius"/>
    </source>
</evidence>
<keyword evidence="1" id="KW-0472">Membrane</keyword>
<protein>
    <submittedName>
        <fullName evidence="2">Uncharacterized protein</fullName>
    </submittedName>
</protein>
<keyword evidence="1" id="KW-0812">Transmembrane</keyword>
<sequence length="286" mass="31616">MGDDVALGQASWLTEWLLPAGVCAGVAWVGLVYRFREDGRLLGTARSAALAGCVVLWTSGVAALASGLLLPNASSVPPIAVGAVAGSGVVPRGRGEQTSGRALMAVLTLGDSLLLASLARRLQEDRADWCDRLVHGFHDCWDLDLFSDEVKRYLLMRVDVRGRTSRSRSTLRREILDRYKDVQSAAQRWAKAEADIGKTCLQQGRPRTREEERRAKRAFGEAEQYCRHLLELAHTYGKRSGDRKISELRGRHLPLRHTVVLPGVPRPRRRRLAALLRAGARGRGQR</sequence>
<name>A0ABR5JCN0_9ACTN</name>